<evidence type="ECO:0000313" key="2">
    <source>
        <dbReference type="Proteomes" id="UP000238390"/>
    </source>
</evidence>
<gene>
    <name evidence="1" type="ORF">CSB93_6771</name>
</gene>
<organism evidence="1 2">
    <name type="scientific">Pseudomonas paraeruginosa</name>
    <dbReference type="NCBI Taxonomy" id="2994495"/>
    <lineage>
        <taxon>Bacteria</taxon>
        <taxon>Pseudomonadati</taxon>
        <taxon>Pseudomonadota</taxon>
        <taxon>Gammaproteobacteria</taxon>
        <taxon>Pseudomonadales</taxon>
        <taxon>Pseudomonadaceae</taxon>
        <taxon>Pseudomonas</taxon>
    </lineage>
</organism>
<keyword evidence="2" id="KW-1185">Reference proteome</keyword>
<geneLocation type="plasmid" evidence="1 2">
    <name>unnamed2</name>
</geneLocation>
<dbReference type="AlphaFoldDB" id="A0A2R3J5G6"/>
<name>A0A2R3J5G6_9PSED</name>
<dbReference type="Proteomes" id="UP000238390">
    <property type="component" value="Plasmid unnamed2"/>
</dbReference>
<protein>
    <submittedName>
        <fullName evidence="1">Uncharacterized protein</fullName>
    </submittedName>
</protein>
<dbReference type="EMBL" id="CP027170">
    <property type="protein sequence ID" value="AVK09177.1"/>
    <property type="molecule type" value="Genomic_DNA"/>
</dbReference>
<evidence type="ECO:0000313" key="1">
    <source>
        <dbReference type="EMBL" id="AVK09177.1"/>
    </source>
</evidence>
<keyword evidence="1" id="KW-0614">Plasmid</keyword>
<accession>A0A2R3J5G6</accession>
<reference evidence="1 2" key="1">
    <citation type="submission" date="2018-02" db="EMBL/GenBank/DDBJ databases">
        <title>FDA/CDC Antimicrobial Resistant Isolate Bank Genome Sequencing.</title>
        <authorList>
            <person name="Benahmed F.H."/>
            <person name="Lutgring J.D."/>
            <person name="Yoo B."/>
            <person name="Machado M."/>
            <person name="Brown A."/>
            <person name="McAllister G."/>
            <person name="Perry A."/>
            <person name="Halpin A.L."/>
            <person name="Vavikolanu K."/>
            <person name="Ott S."/>
            <person name="Zhao X."/>
            <person name="Tallon L.J."/>
            <person name="Sadzewicz L."/>
            <person name="Aluvathingal J."/>
            <person name="Nadendla S."/>
            <person name="Voskania-kordi A."/>
            <person name="Simonyan V."/>
            <person name="Patel J."/>
            <person name="Shawar R.M."/>
        </authorList>
    </citation>
    <scope>NUCLEOTIDE SEQUENCE [LARGE SCALE GENOMIC DNA]</scope>
    <source>
        <strain evidence="1 2">AR_0356</strain>
        <plasmid evidence="1 2">unnamed2</plasmid>
    </source>
</reference>
<proteinExistence type="predicted"/>
<sequence>MAPDSQARFFHQPHQVLGCLAAEAHEILSAIQVLAQPPTQWIGPRLTMEKPPTFSCLGVVGIVEIGKQVICGLVVFQFGIPGVECRRVPVGFLVDKMDNAVANGHGDLRSD</sequence>